<reference evidence="3 4" key="1">
    <citation type="submission" date="2019-02" db="EMBL/GenBank/DDBJ databases">
        <title>Deep-cultivation of Planctomycetes and their phenomic and genomic characterization uncovers novel biology.</title>
        <authorList>
            <person name="Wiegand S."/>
            <person name="Jogler M."/>
            <person name="Boedeker C."/>
            <person name="Pinto D."/>
            <person name="Vollmers J."/>
            <person name="Rivas-Marin E."/>
            <person name="Kohn T."/>
            <person name="Peeters S.H."/>
            <person name="Heuer A."/>
            <person name="Rast P."/>
            <person name="Oberbeckmann S."/>
            <person name="Bunk B."/>
            <person name="Jeske O."/>
            <person name="Meyerdierks A."/>
            <person name="Storesund J.E."/>
            <person name="Kallscheuer N."/>
            <person name="Luecker S."/>
            <person name="Lage O.M."/>
            <person name="Pohl T."/>
            <person name="Merkel B.J."/>
            <person name="Hornburger P."/>
            <person name="Mueller R.-W."/>
            <person name="Bruemmer F."/>
            <person name="Labrenz M."/>
            <person name="Spormann A.M."/>
            <person name="Op den Camp H."/>
            <person name="Overmann J."/>
            <person name="Amann R."/>
            <person name="Jetten M.S.M."/>
            <person name="Mascher T."/>
            <person name="Medema M.H."/>
            <person name="Devos D.P."/>
            <person name="Kaster A.-K."/>
            <person name="Ovreas L."/>
            <person name="Rohde M."/>
            <person name="Galperin M.Y."/>
            <person name="Jogler C."/>
        </authorList>
    </citation>
    <scope>NUCLEOTIDE SEQUENCE [LARGE SCALE GENOMIC DNA]</scope>
    <source>
        <strain evidence="3 4">Pla85_3_4</strain>
    </source>
</reference>
<dbReference type="Proteomes" id="UP000317648">
    <property type="component" value="Chromosome"/>
</dbReference>
<keyword evidence="2" id="KW-0732">Signal</keyword>
<protein>
    <submittedName>
        <fullName evidence="3">Outer membrane protein (OmpH-like)</fullName>
    </submittedName>
</protein>
<keyword evidence="4" id="KW-1185">Reference proteome</keyword>
<dbReference type="SUPFAM" id="SSF111384">
    <property type="entry name" value="OmpH-like"/>
    <property type="match status" value="1"/>
</dbReference>
<dbReference type="AlphaFoldDB" id="A0A518DNH6"/>
<accession>A0A518DNH6</accession>
<evidence type="ECO:0000256" key="2">
    <source>
        <dbReference type="SAM" id="SignalP"/>
    </source>
</evidence>
<dbReference type="KEGG" id="lcre:Pla8534_11660"/>
<feature type="signal peptide" evidence="2">
    <location>
        <begin position="1"/>
        <end position="25"/>
    </location>
</feature>
<organism evidence="3 4">
    <name type="scientific">Lignipirellula cremea</name>
    <dbReference type="NCBI Taxonomy" id="2528010"/>
    <lineage>
        <taxon>Bacteria</taxon>
        <taxon>Pseudomonadati</taxon>
        <taxon>Planctomycetota</taxon>
        <taxon>Planctomycetia</taxon>
        <taxon>Pirellulales</taxon>
        <taxon>Pirellulaceae</taxon>
        <taxon>Lignipirellula</taxon>
    </lineage>
</organism>
<feature type="chain" id="PRO_5021824614" evidence="2">
    <location>
        <begin position="26"/>
        <end position="206"/>
    </location>
</feature>
<dbReference type="InterPro" id="IPR024930">
    <property type="entry name" value="Skp_dom_sf"/>
</dbReference>
<dbReference type="RefSeq" id="WP_145050147.1">
    <property type="nucleotide sequence ID" value="NZ_CP036433.1"/>
</dbReference>
<name>A0A518DNH6_9BACT</name>
<gene>
    <name evidence="3" type="ORF">Pla8534_11660</name>
</gene>
<feature type="region of interest" description="Disordered" evidence="1">
    <location>
        <begin position="187"/>
        <end position="206"/>
    </location>
</feature>
<dbReference type="InterPro" id="IPR005632">
    <property type="entry name" value="Chaperone_Skp"/>
</dbReference>
<evidence type="ECO:0000313" key="3">
    <source>
        <dbReference type="EMBL" id="QDU93386.1"/>
    </source>
</evidence>
<dbReference type="OrthoDB" id="273168at2"/>
<dbReference type="EMBL" id="CP036433">
    <property type="protein sequence ID" value="QDU93386.1"/>
    <property type="molecule type" value="Genomic_DNA"/>
</dbReference>
<dbReference type="Pfam" id="PF03938">
    <property type="entry name" value="OmpH"/>
    <property type="match status" value="1"/>
</dbReference>
<sequence precursor="true">MKASIVAAMAACMVCGGLLVSTVSAQSQSPVVVLDVSKVFKEHIRFKQDLQLMTKDAEAFQAYIQQQEIRVKALLEEQQGSRPGDPVYNRTDEEMTRIRSEVQVQSQLKKKELMMREAKVYFQYYNELQAEVGKFCDAQKISLVIRWNSEPIDQDDRVSVQQGVNNSIVYQRNLDITPLMIEKVNMGVPQPGPDNRNAAIPARPSR</sequence>
<dbReference type="Gene3D" id="3.30.910.20">
    <property type="entry name" value="Skp domain"/>
    <property type="match status" value="1"/>
</dbReference>
<evidence type="ECO:0000313" key="4">
    <source>
        <dbReference type="Proteomes" id="UP000317648"/>
    </source>
</evidence>
<evidence type="ECO:0000256" key="1">
    <source>
        <dbReference type="SAM" id="MobiDB-lite"/>
    </source>
</evidence>
<proteinExistence type="predicted"/>